<comment type="subcellular location">
    <subcellularLocation>
        <location evidence="1">Cell inner membrane</location>
        <topology evidence="1">Multi-pass membrane protein</topology>
    </subcellularLocation>
</comment>
<evidence type="ECO:0000256" key="6">
    <source>
        <dbReference type="ARBA" id="ARBA00022989"/>
    </source>
</evidence>
<keyword evidence="6 8" id="KW-1133">Transmembrane helix</keyword>
<keyword evidence="3" id="KW-1003">Cell membrane</keyword>
<evidence type="ECO:0000256" key="5">
    <source>
        <dbReference type="ARBA" id="ARBA00022692"/>
    </source>
</evidence>
<dbReference type="InterPro" id="IPR007272">
    <property type="entry name" value="Sulf_transp_TsuA/YedE"/>
</dbReference>
<feature type="transmembrane region" description="Helical" evidence="8">
    <location>
        <begin position="6"/>
        <end position="27"/>
    </location>
</feature>
<dbReference type="PANTHER" id="PTHR30574:SF1">
    <property type="entry name" value="SULPHUR TRANSPORT DOMAIN-CONTAINING PROTEIN"/>
    <property type="match status" value="1"/>
</dbReference>
<dbReference type="GO" id="GO:0005886">
    <property type="term" value="C:plasma membrane"/>
    <property type="evidence" value="ECO:0007669"/>
    <property type="project" value="UniProtKB-SubCell"/>
</dbReference>
<feature type="transmembrane region" description="Helical" evidence="8">
    <location>
        <begin position="58"/>
        <end position="78"/>
    </location>
</feature>
<keyword evidence="5 8" id="KW-0812">Transmembrane</keyword>
<keyword evidence="10" id="KW-1185">Reference proteome</keyword>
<evidence type="ECO:0000313" key="10">
    <source>
        <dbReference type="Proteomes" id="UP000054937"/>
    </source>
</evidence>
<evidence type="ECO:0000313" key="9">
    <source>
        <dbReference type="EMBL" id="KRX00115.1"/>
    </source>
</evidence>
<feature type="transmembrane region" description="Helical" evidence="8">
    <location>
        <begin position="295"/>
        <end position="313"/>
    </location>
</feature>
<feature type="transmembrane region" description="Helical" evidence="8">
    <location>
        <begin position="177"/>
        <end position="196"/>
    </location>
</feature>
<dbReference type="Proteomes" id="UP000054937">
    <property type="component" value="Unassembled WGS sequence"/>
</dbReference>
<dbReference type="AlphaFoldDB" id="A0A0V0QD13"/>
<feature type="transmembrane region" description="Helical" evidence="8">
    <location>
        <begin position="122"/>
        <end position="147"/>
    </location>
</feature>
<feature type="transmembrane region" description="Helical" evidence="8">
    <location>
        <begin position="255"/>
        <end position="274"/>
    </location>
</feature>
<proteinExistence type="predicted"/>
<dbReference type="InParanoid" id="A0A0V0QD13"/>
<comment type="caution">
    <text evidence="9">The sequence shown here is derived from an EMBL/GenBank/DDBJ whole genome shotgun (WGS) entry which is preliminary data.</text>
</comment>
<feature type="transmembrane region" description="Helical" evidence="8">
    <location>
        <begin position="217"/>
        <end position="235"/>
    </location>
</feature>
<sequence>MSVFSAHIFGATLIELIFAAIGGLIIAKASTIHLLTRGKSTKMSSILNGILRLNKRQIHWKLSMFLGMLFISKNNIFFENAVQFKTGLSAFGFILSGFLVGFGTKLAGGCTSGHLITGLPQLSFPSLVAVITFLASAFVSANFFYAFRYHLGFITSSSKFKELGEENTQNGPEPSHVFPTAVMLLSVILFILVAYLRNKYGVEEKKISKAMNIADSCISFVIGVLYGTGLIFGGIAKRHVVLNFFIFSSNWNPTLLVFFLCAILPNFGTFSIILKMAKPIIAKKFDMYKSKEITRSLWVGSAIFGVGWGLSGICPGPSFVLIPQFLVESIFFFFIPQCLGNGMASSFEVKKDEQLLDVK</sequence>
<evidence type="ECO:0000256" key="4">
    <source>
        <dbReference type="ARBA" id="ARBA00022519"/>
    </source>
</evidence>
<feature type="transmembrane region" description="Helical" evidence="8">
    <location>
        <begin position="90"/>
        <end position="110"/>
    </location>
</feature>
<keyword evidence="4" id="KW-0997">Cell inner membrane</keyword>
<reference evidence="9 10" key="1">
    <citation type="journal article" date="2015" name="Sci. Rep.">
        <title>Genome of the facultative scuticociliatosis pathogen Pseudocohnilembus persalinus provides insight into its virulence through horizontal gene transfer.</title>
        <authorList>
            <person name="Xiong J."/>
            <person name="Wang G."/>
            <person name="Cheng J."/>
            <person name="Tian M."/>
            <person name="Pan X."/>
            <person name="Warren A."/>
            <person name="Jiang C."/>
            <person name="Yuan D."/>
            <person name="Miao W."/>
        </authorList>
    </citation>
    <scope>NUCLEOTIDE SEQUENCE [LARGE SCALE GENOMIC DNA]</scope>
    <source>
        <strain evidence="9">36N120E</strain>
    </source>
</reference>
<dbReference type="Pfam" id="PF04143">
    <property type="entry name" value="Sulf_transp"/>
    <property type="match status" value="1"/>
</dbReference>
<dbReference type="OrthoDB" id="10254418at2759"/>
<accession>A0A0V0QD13</accession>
<feature type="transmembrane region" description="Helical" evidence="8">
    <location>
        <begin position="319"/>
        <end position="340"/>
    </location>
</feature>
<dbReference type="InterPro" id="IPR046513">
    <property type="entry name" value="DUF6691"/>
</dbReference>
<keyword evidence="7 8" id="KW-0472">Membrane</keyword>
<dbReference type="EMBL" id="LDAU01000195">
    <property type="protein sequence ID" value="KRX00115.1"/>
    <property type="molecule type" value="Genomic_DNA"/>
</dbReference>
<dbReference type="OMA" id="MLASCIM"/>
<evidence type="ECO:0000256" key="8">
    <source>
        <dbReference type="SAM" id="Phobius"/>
    </source>
</evidence>
<gene>
    <name evidence="9" type="ORF">PPERSA_07222</name>
</gene>
<evidence type="ECO:0000256" key="7">
    <source>
        <dbReference type="ARBA" id="ARBA00023136"/>
    </source>
</evidence>
<protein>
    <submittedName>
        <fullName evidence="9">Uncharacterized protein</fullName>
    </submittedName>
</protein>
<evidence type="ECO:0000256" key="3">
    <source>
        <dbReference type="ARBA" id="ARBA00022475"/>
    </source>
</evidence>
<evidence type="ECO:0000256" key="2">
    <source>
        <dbReference type="ARBA" id="ARBA00022448"/>
    </source>
</evidence>
<keyword evidence="2" id="KW-0813">Transport</keyword>
<evidence type="ECO:0000256" key="1">
    <source>
        <dbReference type="ARBA" id="ARBA00004429"/>
    </source>
</evidence>
<name>A0A0V0QD13_PSEPJ</name>
<dbReference type="PANTHER" id="PTHR30574">
    <property type="entry name" value="INNER MEMBRANE PROTEIN YEDE"/>
    <property type="match status" value="1"/>
</dbReference>
<organism evidence="9 10">
    <name type="scientific">Pseudocohnilembus persalinus</name>
    <name type="common">Ciliate</name>
    <dbReference type="NCBI Taxonomy" id="266149"/>
    <lineage>
        <taxon>Eukaryota</taxon>
        <taxon>Sar</taxon>
        <taxon>Alveolata</taxon>
        <taxon>Ciliophora</taxon>
        <taxon>Intramacronucleata</taxon>
        <taxon>Oligohymenophorea</taxon>
        <taxon>Scuticociliatia</taxon>
        <taxon>Philasterida</taxon>
        <taxon>Pseudocohnilembidae</taxon>
        <taxon>Pseudocohnilembus</taxon>
    </lineage>
</organism>
<dbReference type="Pfam" id="PF20398">
    <property type="entry name" value="DUF6691"/>
    <property type="match status" value="1"/>
</dbReference>